<sequence length="52" mass="5943">MTRPCKGLYAPAFDRSSENQPFPFKHQYLPLSLSACSKSNIKPSSRPRFLLE</sequence>
<proteinExistence type="predicted"/>
<organism evidence="2 3">
    <name type="scientific">Neisseria macacae ATCC 33926</name>
    <dbReference type="NCBI Taxonomy" id="997348"/>
    <lineage>
        <taxon>Bacteria</taxon>
        <taxon>Pseudomonadati</taxon>
        <taxon>Pseudomonadota</taxon>
        <taxon>Betaproteobacteria</taxon>
        <taxon>Neisseriales</taxon>
        <taxon>Neisseriaceae</taxon>
        <taxon>Neisseria</taxon>
    </lineage>
</organism>
<feature type="region of interest" description="Disordered" evidence="1">
    <location>
        <begin position="1"/>
        <end position="20"/>
    </location>
</feature>
<evidence type="ECO:0000313" key="3">
    <source>
        <dbReference type="Proteomes" id="UP000004982"/>
    </source>
</evidence>
<protein>
    <submittedName>
        <fullName evidence="2">Uncharacterized protein</fullName>
    </submittedName>
</protein>
<comment type="caution">
    <text evidence="2">The sequence shown here is derived from an EMBL/GenBank/DDBJ whole genome shotgun (WGS) entry which is preliminary data.</text>
</comment>
<evidence type="ECO:0000313" key="2">
    <source>
        <dbReference type="EMBL" id="EGQ77802.1"/>
    </source>
</evidence>
<reference evidence="2 3" key="1">
    <citation type="submission" date="2011-05" db="EMBL/GenBank/DDBJ databases">
        <authorList>
            <person name="Muzny D."/>
            <person name="Qin X."/>
            <person name="Deng J."/>
            <person name="Jiang H."/>
            <person name="Liu Y."/>
            <person name="Qu J."/>
            <person name="Song X.-Z."/>
            <person name="Zhang L."/>
            <person name="Thornton R."/>
            <person name="Coyle M."/>
            <person name="Francisco L."/>
            <person name="Jackson L."/>
            <person name="Javaid M."/>
            <person name="Korchina V."/>
            <person name="Kovar C."/>
            <person name="Mata R."/>
            <person name="Mathew T."/>
            <person name="Ngo R."/>
            <person name="Nguyen L."/>
            <person name="Nguyen N."/>
            <person name="Okwuonu G."/>
            <person name="Ongeri F."/>
            <person name="Pham C."/>
            <person name="Simmons D."/>
            <person name="Wilczek-Boney K."/>
            <person name="Hale W."/>
            <person name="Jakkamsetti A."/>
            <person name="Pham P."/>
            <person name="Ruth R."/>
            <person name="San Lucas F."/>
            <person name="Warren J."/>
            <person name="Zhang J."/>
            <person name="Zhao Z."/>
            <person name="Zhou C."/>
            <person name="Zhu D."/>
            <person name="Lee S."/>
            <person name="Bess C."/>
            <person name="Blankenburg K."/>
            <person name="Forbes L."/>
            <person name="Fu Q."/>
            <person name="Gubbala S."/>
            <person name="Hirani K."/>
            <person name="Jayaseelan J.C."/>
            <person name="Lara F."/>
            <person name="Munidasa M."/>
            <person name="Palculict T."/>
            <person name="Patil S."/>
            <person name="Pu L.-L."/>
            <person name="Saada N."/>
            <person name="Tang L."/>
            <person name="Weissenberger G."/>
            <person name="Zhu Y."/>
            <person name="Hemphill L."/>
            <person name="Shang Y."/>
            <person name="Youmans B."/>
            <person name="Ayvaz T."/>
            <person name="Ross M."/>
            <person name="Santibanez J."/>
            <person name="Aqrawi P."/>
            <person name="Gross S."/>
            <person name="Joshi V."/>
            <person name="Fowler G."/>
            <person name="Nazareth L."/>
            <person name="Reid J."/>
            <person name="Worley K."/>
            <person name="Petrosino J."/>
            <person name="Highlander S."/>
            <person name="Gibbs R."/>
        </authorList>
    </citation>
    <scope>NUCLEOTIDE SEQUENCE [LARGE SCALE GENOMIC DNA]</scope>
    <source>
        <strain evidence="2 3">ATCC 33926</strain>
    </source>
</reference>
<gene>
    <name evidence="2" type="ORF">HMPREF9418_0692</name>
</gene>
<name>A0AA36ULB9_9NEIS</name>
<accession>A0AA36ULB9</accession>
<dbReference type="EMBL" id="AFQE01000034">
    <property type="protein sequence ID" value="EGQ77802.1"/>
    <property type="molecule type" value="Genomic_DNA"/>
</dbReference>
<dbReference type="Proteomes" id="UP000004982">
    <property type="component" value="Unassembled WGS sequence"/>
</dbReference>
<evidence type="ECO:0000256" key="1">
    <source>
        <dbReference type="SAM" id="MobiDB-lite"/>
    </source>
</evidence>
<dbReference type="AlphaFoldDB" id="A0AA36ULB9"/>